<evidence type="ECO:0000256" key="1">
    <source>
        <dbReference type="ARBA" id="ARBA00009085"/>
    </source>
</evidence>
<feature type="compositionally biased region" description="Acidic residues" evidence="2">
    <location>
        <begin position="483"/>
        <end position="509"/>
    </location>
</feature>
<dbReference type="PROSITE" id="PS51283">
    <property type="entry name" value="DUSP"/>
    <property type="match status" value="1"/>
</dbReference>
<feature type="region of interest" description="Disordered" evidence="2">
    <location>
        <begin position="100"/>
        <end position="228"/>
    </location>
</feature>
<dbReference type="PROSITE" id="PS00972">
    <property type="entry name" value="USP_1"/>
    <property type="match status" value="1"/>
</dbReference>
<dbReference type="InterPro" id="IPR038765">
    <property type="entry name" value="Papain-like_cys_pep_sf"/>
</dbReference>
<evidence type="ECO:0000259" key="3">
    <source>
        <dbReference type="PROSITE" id="PS50235"/>
    </source>
</evidence>
<dbReference type="InterPro" id="IPR050164">
    <property type="entry name" value="Peptidase_C19"/>
</dbReference>
<sequence>MNKRKLKELESLHSQNVLHCLKRPFIDANSYLDSSNSNQDKTELNNLIKKVLHIDRVCDKKRTLKNCDDNPNCIHNLGQKSFDEDIDQYCLTYLIDKVNNDNSSKNNNNNNTSPTTTTSTFPTVTPKTTTTTTTTTSSNTPKETLTPNVASITLDNDKKEKINNHNHNDNDNDKDKDKNIISLDDSLEKEQDDKKDEKDKKEMDMEKDNNDNSNNNHQETIVKDKEFENKLDKEIRDEKKHSGLKNLGATCYANSLVQVLFMNSEFRKNILELKLKEDPKDCIYQLQNLFANMQFNPSPVLDPTDFVKSLQLSNSQHQDIQEFFILLIGLLETKIKANSNNDIINNLFQGSYSYVTECMNCKTKFPIPSLFYELPLIVEGCKTLEDSMTRFIGSENLTGSDQYYCTVCKCKRDCSRSTQLSSIPPYLNIQFLRYTFNKETSKKKKLHDKVEFPLEFSIKDYVSKKTSPQLSSSSSSNTTVDNDNSEDEQESSQDKEEDEEEEEDEEDGDQGSPIAIDETITSSKKNEYLYELTAILMHQGMVTSGGHYISHIKDDITGKWWKFDDEKVEEINLSYLGKESKKEKRKKTEIENGTISSSGAYMVVYSKKNRSKQSLDNMSSLSSSSIVENVKSKQKEFISNQRSYQENFTFIKDYWTKRMASFNKIQDIITPAADASVYNWISTESLRKWIKGHSEPIDNKILLCKHDNLDPEKLENMKRISKTAWNTIHSQVKGGPVLNQDSVCQSCLYDIFSTVQDQKDLKKNKEYYINLEKNNSNGNSEINIDQPFSFNQQQQQKYYISKNWFSNWKKLEKVEINPIDPTTEITCKHQRFCCNNKKDLLEISAETWNFISLPYQPNCRAFAVGDFDSEPCLECTEEYEQETNLVETKKKKNISEKKELKELLQKVCLDTKDPLDYSEGDYYVLEKDWLFDWSEFMDDPVGVDPPNRPPNSTLFLCAQHSKLNFDCDEALCIATEMKDKFSLVPFVLVSSACWLKIKSIYSSKGPDITFRNGKPLSHVSCKQCSPDHWQEIYKQELEFTESPLYIHKISIKDNERDHQYYKLPSGRMSRGYRTLVQPIDNTNTVEQLKLLICTYFNIPTFQQTLYTLAKDANNKETKEILTLLPEDQPLCCFKIIPNQIIVLKVMDDDLDTFFEDGSIETGFKGTILNGS</sequence>
<feature type="region of interest" description="Disordered" evidence="2">
    <location>
        <begin position="466"/>
        <end position="518"/>
    </location>
</feature>
<evidence type="ECO:0008006" key="7">
    <source>
        <dbReference type="Google" id="ProtNLM"/>
    </source>
</evidence>
<dbReference type="PANTHER" id="PTHR24006">
    <property type="entry name" value="UBIQUITIN CARBOXYL-TERMINAL HYDROLASE"/>
    <property type="match status" value="1"/>
</dbReference>
<dbReference type="PANTHER" id="PTHR24006:SF913">
    <property type="entry name" value="UBIQUITIN-SPECIFIC PROTEASE 48-LIKE PROTEIN"/>
    <property type="match status" value="1"/>
</dbReference>
<dbReference type="PROSITE" id="PS50235">
    <property type="entry name" value="USP_3"/>
    <property type="match status" value="1"/>
</dbReference>
<comment type="similarity">
    <text evidence="1">Belongs to the peptidase C19 family.</text>
</comment>
<dbReference type="GO" id="GO:0004843">
    <property type="term" value="F:cysteine-type deubiquitinase activity"/>
    <property type="evidence" value="ECO:0007669"/>
    <property type="project" value="InterPro"/>
</dbReference>
<dbReference type="SUPFAM" id="SSF54001">
    <property type="entry name" value="Cysteine proteinases"/>
    <property type="match status" value="1"/>
</dbReference>
<dbReference type="GO" id="GO:0005829">
    <property type="term" value="C:cytosol"/>
    <property type="evidence" value="ECO:0007669"/>
    <property type="project" value="TreeGrafter"/>
</dbReference>
<evidence type="ECO:0000313" key="6">
    <source>
        <dbReference type="Proteomes" id="UP000695562"/>
    </source>
</evidence>
<dbReference type="InterPro" id="IPR006615">
    <property type="entry name" value="Pept_C19_DUSP"/>
</dbReference>
<dbReference type="AlphaFoldDB" id="A0A8J4PQI1"/>
<dbReference type="SUPFAM" id="SSF54236">
    <property type="entry name" value="Ubiquitin-like"/>
    <property type="match status" value="1"/>
</dbReference>
<dbReference type="SUPFAM" id="SSF143791">
    <property type="entry name" value="DUSP-like"/>
    <property type="match status" value="2"/>
</dbReference>
<dbReference type="EMBL" id="AJWJ01000390">
    <property type="protein sequence ID" value="KAF2071302.1"/>
    <property type="molecule type" value="Genomic_DNA"/>
</dbReference>
<feature type="domain" description="DUSP" evidence="4">
    <location>
        <begin position="891"/>
        <end position="1014"/>
    </location>
</feature>
<evidence type="ECO:0000259" key="4">
    <source>
        <dbReference type="PROSITE" id="PS51283"/>
    </source>
</evidence>
<organism evidence="5 6">
    <name type="scientific">Polysphondylium violaceum</name>
    <dbReference type="NCBI Taxonomy" id="133409"/>
    <lineage>
        <taxon>Eukaryota</taxon>
        <taxon>Amoebozoa</taxon>
        <taxon>Evosea</taxon>
        <taxon>Eumycetozoa</taxon>
        <taxon>Dictyostelia</taxon>
        <taxon>Dictyosteliales</taxon>
        <taxon>Dictyosteliaceae</taxon>
        <taxon>Polysphondylium</taxon>
    </lineage>
</organism>
<feature type="compositionally biased region" description="Low complexity" evidence="2">
    <location>
        <begin position="471"/>
        <end position="482"/>
    </location>
</feature>
<reference evidence="5" key="1">
    <citation type="submission" date="2020-01" db="EMBL/GenBank/DDBJ databases">
        <title>Development of genomics and gene disruption for Polysphondylium violaceum indicates a role for the polyketide synthase stlB in stalk morphogenesis.</title>
        <authorList>
            <person name="Narita B."/>
            <person name="Kawabe Y."/>
            <person name="Kin K."/>
            <person name="Saito T."/>
            <person name="Gibbs R."/>
            <person name="Kuspa A."/>
            <person name="Muzny D."/>
            <person name="Queller D."/>
            <person name="Richards S."/>
            <person name="Strassman J."/>
            <person name="Sucgang R."/>
            <person name="Worley K."/>
            <person name="Schaap P."/>
        </authorList>
    </citation>
    <scope>NUCLEOTIDE SEQUENCE</scope>
    <source>
        <strain evidence="5">QSvi11</strain>
    </source>
</reference>
<dbReference type="InterPro" id="IPR029071">
    <property type="entry name" value="Ubiquitin-like_domsf"/>
</dbReference>
<feature type="compositionally biased region" description="Basic and acidic residues" evidence="2">
    <location>
        <begin position="155"/>
        <end position="179"/>
    </location>
</feature>
<evidence type="ECO:0000256" key="2">
    <source>
        <dbReference type="SAM" id="MobiDB-lite"/>
    </source>
</evidence>
<dbReference type="OrthoDB" id="289038at2759"/>
<dbReference type="InterPro" id="IPR018200">
    <property type="entry name" value="USP_CS"/>
</dbReference>
<comment type="caution">
    <text evidence="5">The sequence shown here is derived from an EMBL/GenBank/DDBJ whole genome shotgun (WGS) entry which is preliminary data.</text>
</comment>
<dbReference type="GO" id="GO:0031647">
    <property type="term" value="P:regulation of protein stability"/>
    <property type="evidence" value="ECO:0007669"/>
    <property type="project" value="TreeGrafter"/>
</dbReference>
<dbReference type="InterPro" id="IPR001394">
    <property type="entry name" value="Peptidase_C19_UCH"/>
</dbReference>
<dbReference type="Proteomes" id="UP000695562">
    <property type="component" value="Unassembled WGS sequence"/>
</dbReference>
<dbReference type="Pfam" id="PF00443">
    <property type="entry name" value="UCH"/>
    <property type="match status" value="1"/>
</dbReference>
<dbReference type="PROSITE" id="PS00973">
    <property type="entry name" value="USP_2"/>
    <property type="match status" value="1"/>
</dbReference>
<dbReference type="GO" id="GO:0005634">
    <property type="term" value="C:nucleus"/>
    <property type="evidence" value="ECO:0007669"/>
    <property type="project" value="TreeGrafter"/>
</dbReference>
<protein>
    <recommendedName>
        <fullName evidence="7">Ubiquitinyl hydrolase 1</fullName>
    </recommendedName>
</protein>
<name>A0A8J4PQI1_9MYCE</name>
<keyword evidence="6" id="KW-1185">Reference proteome</keyword>
<accession>A0A8J4PQI1</accession>
<proteinExistence type="inferred from homology"/>
<dbReference type="InterPro" id="IPR028889">
    <property type="entry name" value="USP"/>
</dbReference>
<evidence type="ECO:0000313" key="5">
    <source>
        <dbReference type="EMBL" id="KAF2071302.1"/>
    </source>
</evidence>
<dbReference type="Gene3D" id="3.90.70.10">
    <property type="entry name" value="Cysteine proteinases"/>
    <property type="match status" value="1"/>
</dbReference>
<feature type="compositionally biased region" description="Basic and acidic residues" evidence="2">
    <location>
        <begin position="186"/>
        <end position="210"/>
    </location>
</feature>
<dbReference type="GO" id="GO:0016579">
    <property type="term" value="P:protein deubiquitination"/>
    <property type="evidence" value="ECO:0007669"/>
    <property type="project" value="InterPro"/>
</dbReference>
<feature type="domain" description="USP" evidence="3">
    <location>
        <begin position="242"/>
        <end position="608"/>
    </location>
</feature>
<dbReference type="InterPro" id="IPR035927">
    <property type="entry name" value="DUSP-like_sf"/>
</dbReference>
<feature type="compositionally biased region" description="Low complexity" evidence="2">
    <location>
        <begin position="100"/>
        <end position="146"/>
    </location>
</feature>
<gene>
    <name evidence="5" type="ORF">CYY_007377</name>
</gene>